<organism evidence="1 2">
    <name type="scientific">Ajellomyces capsulatus</name>
    <name type="common">Darling's disease fungus</name>
    <name type="synonym">Histoplasma capsulatum</name>
    <dbReference type="NCBI Taxonomy" id="5037"/>
    <lineage>
        <taxon>Eukaryota</taxon>
        <taxon>Fungi</taxon>
        <taxon>Dikarya</taxon>
        <taxon>Ascomycota</taxon>
        <taxon>Pezizomycotina</taxon>
        <taxon>Eurotiomycetes</taxon>
        <taxon>Eurotiomycetidae</taxon>
        <taxon>Onygenales</taxon>
        <taxon>Ajellomycetaceae</taxon>
        <taxon>Histoplasma</taxon>
    </lineage>
</organism>
<gene>
    <name evidence="1" type="ORF">I7I52_02279</name>
</gene>
<dbReference type="VEuPathDB" id="FungiDB:I7I52_02279"/>
<dbReference type="Proteomes" id="UP000670092">
    <property type="component" value="Unassembled WGS sequence"/>
</dbReference>
<protein>
    <submittedName>
        <fullName evidence="1">Uncharacterized protein</fullName>
    </submittedName>
</protein>
<proteinExistence type="predicted"/>
<comment type="caution">
    <text evidence="1">The sequence shown here is derived from an EMBL/GenBank/DDBJ whole genome shotgun (WGS) entry which is preliminary data.</text>
</comment>
<dbReference type="AlphaFoldDB" id="A0A8H7Z797"/>
<evidence type="ECO:0000313" key="1">
    <source>
        <dbReference type="EMBL" id="KAG5304071.1"/>
    </source>
</evidence>
<reference evidence="1 2" key="1">
    <citation type="submission" date="2021-01" db="EMBL/GenBank/DDBJ databases">
        <title>Chromosome-level genome assembly of a human fungal pathogen reveals clustering of transcriptionally co-regulated genes.</title>
        <authorList>
            <person name="Voorhies M."/>
            <person name="Cohen S."/>
            <person name="Shea T.P."/>
            <person name="Petrus S."/>
            <person name="Munoz J.F."/>
            <person name="Poplawski S."/>
            <person name="Goldman W.E."/>
            <person name="Michael T."/>
            <person name="Cuomo C.A."/>
            <person name="Sil A."/>
            <person name="Beyhan S."/>
        </authorList>
    </citation>
    <scope>NUCLEOTIDE SEQUENCE [LARGE SCALE GENOMIC DNA]</scope>
    <source>
        <strain evidence="1 2">G184AR</strain>
    </source>
</reference>
<sequence>MAWLTQRTLISTIETERFLAVWRLVFPNQHQATIIANLKEAVSVNTPWTKILSPSSTNSRPRKLQQI</sequence>
<dbReference type="OrthoDB" id="5304883at2759"/>
<evidence type="ECO:0000313" key="2">
    <source>
        <dbReference type="Proteomes" id="UP000670092"/>
    </source>
</evidence>
<dbReference type="EMBL" id="JAEVHI010000001">
    <property type="protein sequence ID" value="KAG5304071.1"/>
    <property type="molecule type" value="Genomic_DNA"/>
</dbReference>
<name>A0A8H7Z797_AJECA</name>
<accession>A0A8H7Z797</accession>